<protein>
    <recommendedName>
        <fullName evidence="8">Kinesin motor domain-containing protein</fullName>
    </recommendedName>
</protein>
<sequence>MSLECGRKPEHPLLWRKASDECKWSGLLPSEQEEKHQLNLYIMLSLSQMCHEGHERVFTFDAVLGPHSSQQDVFEECGVKTVTSRFAYGRFASTVFAFGQTGSGKSYTITGPQAPMRSLMGCHAVLPAASFPVFFMLSHIYWSQACRTDIPPLNHRMSTPVVATAS</sequence>
<dbReference type="Pfam" id="PF00225">
    <property type="entry name" value="Kinesin"/>
    <property type="match status" value="1"/>
</dbReference>
<keyword evidence="2" id="KW-0963">Cytoplasm</keyword>
<reference evidence="9" key="2">
    <citation type="submission" date="2025-08" db="UniProtKB">
        <authorList>
            <consortium name="Ensembl"/>
        </authorList>
    </citation>
    <scope>IDENTIFICATION</scope>
</reference>
<dbReference type="GO" id="GO:0005875">
    <property type="term" value="C:microtubule associated complex"/>
    <property type="evidence" value="ECO:0007669"/>
    <property type="project" value="TreeGrafter"/>
</dbReference>
<dbReference type="PANTHER" id="PTHR47969">
    <property type="entry name" value="CHROMOSOME-ASSOCIATED KINESIN KIF4A-RELATED"/>
    <property type="match status" value="1"/>
</dbReference>
<evidence type="ECO:0000313" key="10">
    <source>
        <dbReference type="Proteomes" id="UP000694397"/>
    </source>
</evidence>
<dbReference type="PROSITE" id="PS50067">
    <property type="entry name" value="KINESIN_MOTOR_2"/>
    <property type="match status" value="1"/>
</dbReference>
<evidence type="ECO:0000256" key="7">
    <source>
        <dbReference type="PROSITE-ProRule" id="PRU00283"/>
    </source>
</evidence>
<evidence type="ECO:0000256" key="6">
    <source>
        <dbReference type="ARBA" id="ARBA00023212"/>
    </source>
</evidence>
<dbReference type="OrthoDB" id="3176171at2759"/>
<dbReference type="InterPro" id="IPR001752">
    <property type="entry name" value="Kinesin_motor_dom"/>
</dbReference>
<evidence type="ECO:0000259" key="8">
    <source>
        <dbReference type="PROSITE" id="PS50067"/>
    </source>
</evidence>
<dbReference type="GO" id="GO:0008017">
    <property type="term" value="F:microtubule binding"/>
    <property type="evidence" value="ECO:0007669"/>
    <property type="project" value="InterPro"/>
</dbReference>
<dbReference type="Proteomes" id="UP000694397">
    <property type="component" value="Chromosome 10"/>
</dbReference>
<evidence type="ECO:0000256" key="5">
    <source>
        <dbReference type="ARBA" id="ARBA00023054"/>
    </source>
</evidence>
<dbReference type="AlphaFoldDB" id="A0A8C9RR30"/>
<keyword evidence="4 7" id="KW-0067">ATP-binding</keyword>
<comment type="similarity">
    <text evidence="7">Belongs to the TRAFAC class myosin-kinesin ATPase superfamily. Kinesin family.</text>
</comment>
<comment type="subcellular location">
    <subcellularLocation>
        <location evidence="1">Cytoplasm</location>
        <location evidence="1">Cytoskeleton</location>
    </subcellularLocation>
</comment>
<dbReference type="PANTHER" id="PTHR47969:SF15">
    <property type="entry name" value="CHROMOSOME-ASSOCIATED KINESIN KIF4A-RELATED"/>
    <property type="match status" value="1"/>
</dbReference>
<dbReference type="InterPro" id="IPR036961">
    <property type="entry name" value="Kinesin_motor_dom_sf"/>
</dbReference>
<reference evidence="9 10" key="1">
    <citation type="submission" date="2019-04" db="EMBL/GenBank/DDBJ databases">
        <authorList>
            <consortium name="Wellcome Sanger Institute Data Sharing"/>
        </authorList>
    </citation>
    <scope>NUCLEOTIDE SEQUENCE [LARGE SCALE GENOMIC DNA]</scope>
</reference>
<dbReference type="GO" id="GO:0003777">
    <property type="term" value="F:microtubule motor activity"/>
    <property type="evidence" value="ECO:0007669"/>
    <property type="project" value="InterPro"/>
</dbReference>
<evidence type="ECO:0000256" key="4">
    <source>
        <dbReference type="ARBA" id="ARBA00022840"/>
    </source>
</evidence>
<accession>A0A8C9RR30</accession>
<evidence type="ECO:0000313" key="9">
    <source>
        <dbReference type="Ensembl" id="ENSSFOP00015021855.2"/>
    </source>
</evidence>
<evidence type="ECO:0000256" key="2">
    <source>
        <dbReference type="ARBA" id="ARBA00022490"/>
    </source>
</evidence>
<keyword evidence="6" id="KW-0206">Cytoskeleton</keyword>
<dbReference type="InterPro" id="IPR027417">
    <property type="entry name" value="P-loop_NTPase"/>
</dbReference>
<proteinExistence type="inferred from homology"/>
<feature type="binding site" evidence="7">
    <location>
        <begin position="99"/>
        <end position="106"/>
    </location>
    <ligand>
        <name>ATP</name>
        <dbReference type="ChEBI" id="CHEBI:30616"/>
    </ligand>
</feature>
<dbReference type="SUPFAM" id="SSF52540">
    <property type="entry name" value="P-loop containing nucleoside triphosphate hydrolases"/>
    <property type="match status" value="1"/>
</dbReference>
<organism evidence="9 10">
    <name type="scientific">Scleropages formosus</name>
    <name type="common">Asian bonytongue</name>
    <name type="synonym">Osteoglossum formosum</name>
    <dbReference type="NCBI Taxonomy" id="113540"/>
    <lineage>
        <taxon>Eukaryota</taxon>
        <taxon>Metazoa</taxon>
        <taxon>Chordata</taxon>
        <taxon>Craniata</taxon>
        <taxon>Vertebrata</taxon>
        <taxon>Euteleostomi</taxon>
        <taxon>Actinopterygii</taxon>
        <taxon>Neopterygii</taxon>
        <taxon>Teleostei</taxon>
        <taxon>Osteoglossocephala</taxon>
        <taxon>Osteoglossomorpha</taxon>
        <taxon>Osteoglossiformes</taxon>
        <taxon>Osteoglossidae</taxon>
        <taxon>Scleropages</taxon>
    </lineage>
</organism>
<dbReference type="GO" id="GO:0007018">
    <property type="term" value="P:microtubule-based movement"/>
    <property type="evidence" value="ECO:0007669"/>
    <property type="project" value="InterPro"/>
</dbReference>
<feature type="domain" description="Kinesin motor" evidence="8">
    <location>
        <begin position="1"/>
        <end position="166"/>
    </location>
</feature>
<keyword evidence="5" id="KW-0175">Coiled coil</keyword>
<evidence type="ECO:0000256" key="3">
    <source>
        <dbReference type="ARBA" id="ARBA00022741"/>
    </source>
</evidence>
<name>A0A8C9RR30_SCLFO</name>
<dbReference type="GO" id="GO:0007052">
    <property type="term" value="P:mitotic spindle organization"/>
    <property type="evidence" value="ECO:0007669"/>
    <property type="project" value="TreeGrafter"/>
</dbReference>
<dbReference type="GO" id="GO:0051231">
    <property type="term" value="P:spindle elongation"/>
    <property type="evidence" value="ECO:0007669"/>
    <property type="project" value="TreeGrafter"/>
</dbReference>
<dbReference type="Gene3D" id="3.40.850.10">
    <property type="entry name" value="Kinesin motor domain"/>
    <property type="match status" value="1"/>
</dbReference>
<keyword evidence="10" id="KW-1185">Reference proteome</keyword>
<keyword evidence="3 7" id="KW-0547">Nucleotide-binding</keyword>
<reference evidence="9" key="3">
    <citation type="submission" date="2025-09" db="UniProtKB">
        <authorList>
            <consortium name="Ensembl"/>
        </authorList>
    </citation>
    <scope>IDENTIFICATION</scope>
</reference>
<dbReference type="InterPro" id="IPR027640">
    <property type="entry name" value="Kinesin-like_fam"/>
</dbReference>
<keyword evidence="7" id="KW-0505">Motor protein</keyword>
<dbReference type="Ensembl" id="ENSSFOT00015022101.2">
    <property type="protein sequence ID" value="ENSSFOP00015021855.2"/>
    <property type="gene ID" value="ENSSFOG00015014078.2"/>
</dbReference>
<evidence type="ECO:0000256" key="1">
    <source>
        <dbReference type="ARBA" id="ARBA00004245"/>
    </source>
</evidence>
<dbReference type="GO" id="GO:0005524">
    <property type="term" value="F:ATP binding"/>
    <property type="evidence" value="ECO:0007669"/>
    <property type="project" value="UniProtKB-UniRule"/>
</dbReference>